<evidence type="ECO:0000313" key="3">
    <source>
        <dbReference type="Proteomes" id="UP000202786"/>
    </source>
</evidence>
<feature type="transmembrane region" description="Helical" evidence="1">
    <location>
        <begin position="49"/>
        <end position="67"/>
    </location>
</feature>
<proteinExistence type="predicted"/>
<reference evidence="2 3" key="1">
    <citation type="submission" date="2012-12" db="EMBL/GenBank/DDBJ databases">
        <authorList>
            <person name="Sencilo A."/>
            <person name="Jacobs-Sera D."/>
            <person name="Russell D.A."/>
            <person name="Ko C."/>
            <person name="Atanasova N."/>
            <person name="Osterlund E."/>
            <person name="Oksanen H.M."/>
            <person name="Bamford D.H."/>
            <person name="Hatfull G.F."/>
            <person name="Roine E."/>
            <person name="Hendrix R.W."/>
        </authorList>
    </citation>
    <scope>NUCLEOTIDE SEQUENCE [LARGE SCALE GENOMIC DNA]</scope>
</reference>
<gene>
    <name evidence="2" type="primary">35</name>
    <name evidence="2" type="ORF">HGTV1_35</name>
</gene>
<accession>R4T8Y9</accession>
<dbReference type="EMBL" id="KC292026">
    <property type="protein sequence ID" value="AGM11365.1"/>
    <property type="molecule type" value="Genomic_DNA"/>
</dbReference>
<feature type="transmembrane region" description="Helical" evidence="1">
    <location>
        <begin position="20"/>
        <end position="43"/>
    </location>
</feature>
<dbReference type="Proteomes" id="UP000202786">
    <property type="component" value="Segment"/>
</dbReference>
<keyword evidence="1" id="KW-0812">Transmembrane</keyword>
<keyword evidence="1" id="KW-1133">Transmembrane helix</keyword>
<organism evidence="2 3">
    <name type="scientific">Halogranum tailed virus 1</name>
    <dbReference type="NCBI Taxonomy" id="1273749"/>
    <lineage>
        <taxon>Viruses</taxon>
        <taxon>Duplodnaviria</taxon>
        <taxon>Heunggongvirae</taxon>
        <taxon>Uroviricota</taxon>
        <taxon>Caudoviricetes</taxon>
        <taxon>Thumleimavirales</taxon>
        <taxon>Halomagnusviridae</taxon>
        <taxon>Hagravirus</taxon>
        <taxon>Hagravirus capitaneum</taxon>
        <taxon>Hagravirus HGTV1</taxon>
    </lineage>
</organism>
<keyword evidence="3" id="KW-1185">Reference proteome</keyword>
<evidence type="ECO:0000256" key="1">
    <source>
        <dbReference type="SAM" id="Phobius"/>
    </source>
</evidence>
<dbReference type="KEGG" id="vg:16194077"/>
<name>R4T8Y9_9CAUD</name>
<sequence>MSNDDTSQETSDNLEYIGSILASLILLGVMALIGAVALGVASLSGVPQAWFIAVVVPIVIMAAIQAFGKDVYAVFQKARK</sequence>
<evidence type="ECO:0000313" key="2">
    <source>
        <dbReference type="EMBL" id="AGM11365.1"/>
    </source>
</evidence>
<dbReference type="GeneID" id="16194077"/>
<protein>
    <submittedName>
        <fullName evidence="2">Uncharacterized protein</fullName>
    </submittedName>
</protein>
<keyword evidence="1" id="KW-0472">Membrane</keyword>
<dbReference type="RefSeq" id="YP_008059243.1">
    <property type="nucleotide sequence ID" value="NC_021328.1"/>
</dbReference>